<reference evidence="2" key="1">
    <citation type="submission" date="2020-10" db="EMBL/GenBank/DDBJ databases">
        <authorList>
            <person name="Gilroy R."/>
        </authorList>
    </citation>
    <scope>NUCLEOTIDE SEQUENCE</scope>
    <source>
        <strain evidence="2">6276</strain>
    </source>
</reference>
<dbReference type="InterPro" id="IPR042217">
    <property type="entry name" value="T4SS_VirB10/TrbI"/>
</dbReference>
<name>A0A9D1EX78_9BACT</name>
<sequence length="200" mass="22350">MKRRLLTLLLMLIFTAAAGYAAQEPVMEDVQLDLRSYDVIEVPAGTFIPVISAQEISTQYCPVGYKVRFTSTNDLFMHETNIIPENSEFYGYVEQIHEPVVGTNASMVIKINKVILPDGFEMPIRGYIYTPNNNLIGGGISEPASWIKMPHYQSGIGNNTTLQIRPGRERKMGSHTTITSGENRIIILSDSAWITHTLTN</sequence>
<gene>
    <name evidence="2" type="ORF">IAC10_02790</name>
</gene>
<dbReference type="EMBL" id="DVIU01000056">
    <property type="protein sequence ID" value="HIS35545.1"/>
    <property type="molecule type" value="Genomic_DNA"/>
</dbReference>
<dbReference type="Proteomes" id="UP000823928">
    <property type="component" value="Unassembled WGS sequence"/>
</dbReference>
<evidence type="ECO:0000256" key="1">
    <source>
        <dbReference type="SAM" id="SignalP"/>
    </source>
</evidence>
<feature type="signal peptide" evidence="1">
    <location>
        <begin position="1"/>
        <end position="21"/>
    </location>
</feature>
<comment type="caution">
    <text evidence="2">The sequence shown here is derived from an EMBL/GenBank/DDBJ whole genome shotgun (WGS) entry which is preliminary data.</text>
</comment>
<evidence type="ECO:0000313" key="3">
    <source>
        <dbReference type="Proteomes" id="UP000823928"/>
    </source>
</evidence>
<accession>A0A9D1EX78</accession>
<evidence type="ECO:0000313" key="2">
    <source>
        <dbReference type="EMBL" id="HIS35545.1"/>
    </source>
</evidence>
<feature type="chain" id="PRO_5038547576" evidence="1">
    <location>
        <begin position="22"/>
        <end position="200"/>
    </location>
</feature>
<organism evidence="2 3">
    <name type="scientific">Candidatus Scatousia excrementigallinarum</name>
    <dbReference type="NCBI Taxonomy" id="2840935"/>
    <lineage>
        <taxon>Bacteria</taxon>
        <taxon>Candidatus Scatousia</taxon>
    </lineage>
</organism>
<keyword evidence="1" id="KW-0732">Signal</keyword>
<dbReference type="Gene3D" id="2.40.128.260">
    <property type="entry name" value="Type IV secretion system, VirB10/TraB/TrbI"/>
    <property type="match status" value="1"/>
</dbReference>
<proteinExistence type="predicted"/>
<reference evidence="2" key="2">
    <citation type="journal article" date="2021" name="PeerJ">
        <title>Extensive microbial diversity within the chicken gut microbiome revealed by metagenomics and culture.</title>
        <authorList>
            <person name="Gilroy R."/>
            <person name="Ravi A."/>
            <person name="Getino M."/>
            <person name="Pursley I."/>
            <person name="Horton D.L."/>
            <person name="Alikhan N.F."/>
            <person name="Baker D."/>
            <person name="Gharbi K."/>
            <person name="Hall N."/>
            <person name="Watson M."/>
            <person name="Adriaenssens E.M."/>
            <person name="Foster-Nyarko E."/>
            <person name="Jarju S."/>
            <person name="Secka A."/>
            <person name="Antonio M."/>
            <person name="Oren A."/>
            <person name="Chaudhuri R.R."/>
            <person name="La Ragione R."/>
            <person name="Hildebrand F."/>
            <person name="Pallen M.J."/>
        </authorList>
    </citation>
    <scope>NUCLEOTIDE SEQUENCE</scope>
    <source>
        <strain evidence="2">6276</strain>
    </source>
</reference>
<protein>
    <submittedName>
        <fullName evidence="2">Uncharacterized protein</fullName>
    </submittedName>
</protein>
<dbReference type="AlphaFoldDB" id="A0A9D1EX78"/>